<gene>
    <name evidence="2" type="ORF">ABZ568_27175</name>
</gene>
<comment type="caution">
    <text evidence="2">The sequence shown here is derived from an EMBL/GenBank/DDBJ whole genome shotgun (WGS) entry which is preliminary data.</text>
</comment>
<dbReference type="PROSITE" id="PS50206">
    <property type="entry name" value="RHODANESE_3"/>
    <property type="match status" value="1"/>
</dbReference>
<dbReference type="Proteomes" id="UP001550603">
    <property type="component" value="Unassembled WGS sequence"/>
</dbReference>
<organism evidence="2 3">
    <name type="scientific">Streptomyces olindensis</name>
    <dbReference type="NCBI Taxonomy" id="358823"/>
    <lineage>
        <taxon>Bacteria</taxon>
        <taxon>Bacillati</taxon>
        <taxon>Actinomycetota</taxon>
        <taxon>Actinomycetes</taxon>
        <taxon>Kitasatosporales</taxon>
        <taxon>Streptomycetaceae</taxon>
        <taxon>Streptomyces</taxon>
    </lineage>
</organism>
<feature type="domain" description="Rhodanese" evidence="1">
    <location>
        <begin position="36"/>
        <end position="70"/>
    </location>
</feature>
<name>A0ABV2Y186_9ACTN</name>
<dbReference type="InterPro" id="IPR001763">
    <property type="entry name" value="Rhodanese-like_dom"/>
</dbReference>
<evidence type="ECO:0000313" key="3">
    <source>
        <dbReference type="Proteomes" id="UP001550603"/>
    </source>
</evidence>
<proteinExistence type="predicted"/>
<dbReference type="RefSeq" id="WP_031120569.1">
    <property type="nucleotide sequence ID" value="NZ_JBEYBN010000044.1"/>
</dbReference>
<evidence type="ECO:0000313" key="2">
    <source>
        <dbReference type="EMBL" id="MEU2270020.1"/>
    </source>
</evidence>
<accession>A0ABV2Y186</accession>
<evidence type="ECO:0000259" key="1">
    <source>
        <dbReference type="PROSITE" id="PS50206"/>
    </source>
</evidence>
<sequence>MASVKPVVVYPPAADGGRRVRVDDRFLGIAYGLLDVAEFLRRAGIEDADEAYVVASGLIEWRGGGPGAWGTEPDGDSA</sequence>
<protein>
    <recommendedName>
        <fullName evidence="1">Rhodanese domain-containing protein</fullName>
    </recommendedName>
</protein>
<keyword evidence="3" id="KW-1185">Reference proteome</keyword>
<dbReference type="EMBL" id="JBEYBN010000044">
    <property type="protein sequence ID" value="MEU2270020.1"/>
    <property type="molecule type" value="Genomic_DNA"/>
</dbReference>
<reference evidence="2 3" key="1">
    <citation type="submission" date="2024-06" db="EMBL/GenBank/DDBJ databases">
        <title>The Natural Products Discovery Center: Release of the First 8490 Sequenced Strains for Exploring Actinobacteria Biosynthetic Diversity.</title>
        <authorList>
            <person name="Kalkreuter E."/>
            <person name="Kautsar S.A."/>
            <person name="Yang D."/>
            <person name="Bader C.D."/>
            <person name="Teijaro C.N."/>
            <person name="Fluegel L."/>
            <person name="Davis C.M."/>
            <person name="Simpson J.R."/>
            <person name="Lauterbach L."/>
            <person name="Steele A.D."/>
            <person name="Gui C."/>
            <person name="Meng S."/>
            <person name="Li G."/>
            <person name="Viehrig K."/>
            <person name="Ye F."/>
            <person name="Su P."/>
            <person name="Kiefer A.F."/>
            <person name="Nichols A."/>
            <person name="Cepeda A.J."/>
            <person name="Yan W."/>
            <person name="Fan B."/>
            <person name="Jiang Y."/>
            <person name="Adhikari A."/>
            <person name="Zheng C.-J."/>
            <person name="Schuster L."/>
            <person name="Cowan T.M."/>
            <person name="Smanski M.J."/>
            <person name="Chevrette M.G."/>
            <person name="De Carvalho L.P.S."/>
            <person name="Shen B."/>
        </authorList>
    </citation>
    <scope>NUCLEOTIDE SEQUENCE [LARGE SCALE GENOMIC DNA]</scope>
    <source>
        <strain evidence="2 3">NPDC019583</strain>
    </source>
</reference>